<evidence type="ECO:0000256" key="1">
    <source>
        <dbReference type="ARBA" id="ARBA00004141"/>
    </source>
</evidence>
<feature type="region of interest" description="Disordered" evidence="5">
    <location>
        <begin position="228"/>
        <end position="262"/>
    </location>
</feature>
<dbReference type="Ensembl" id="ENSTGET00000026090.1">
    <property type="protein sequence ID" value="ENSTGEP00000021870.1"/>
    <property type="gene ID" value="ENSTGEG00000017673.1"/>
</dbReference>
<dbReference type="GO" id="GO:0005886">
    <property type="term" value="C:plasma membrane"/>
    <property type="evidence" value="ECO:0007669"/>
    <property type="project" value="TreeGrafter"/>
</dbReference>
<keyword evidence="3" id="KW-1133">Transmembrane helix</keyword>
<keyword evidence="2" id="KW-0812">Transmembrane</keyword>
<dbReference type="AlphaFoldDB" id="A0A8D2K3Y9"/>
<dbReference type="GO" id="GO:0004930">
    <property type="term" value="F:G protein-coupled receptor activity"/>
    <property type="evidence" value="ECO:0007669"/>
    <property type="project" value="TreeGrafter"/>
</dbReference>
<evidence type="ECO:0000256" key="2">
    <source>
        <dbReference type="ARBA" id="ARBA00022692"/>
    </source>
</evidence>
<protein>
    <submittedName>
        <fullName evidence="6">G protein-coupled receptor 157</fullName>
    </submittedName>
</protein>
<dbReference type="GO" id="GO:0007189">
    <property type="term" value="P:adenylate cyclase-activating G protein-coupled receptor signaling pathway"/>
    <property type="evidence" value="ECO:0007669"/>
    <property type="project" value="TreeGrafter"/>
</dbReference>
<accession>A0A8D2K3Y9</accession>
<sequence>MWDKDEIISAQPIRHPDSDAEGQGGRDAAVPSVWDDPSSPDPGLERRVAAPGPGGTGRKEDPAAGSAWACLGLFRAGLLLGDRADRGHLEILRESCSQAPGQERPGNLHYLLAPSQRAPSWGIPLVITVAAVALKKIGYDASDVSVGWCWIDLEAKDHVLWMLLTGKLWEMLAYILLPLLYLLVRKHINRAGIGNTFQGGANCIMFVLCTRAVRTRLFSLCCCCCSSQPPTKSPAGTPKAPTPSKPGESQEFQGTPGELPST</sequence>
<evidence type="ECO:0000256" key="4">
    <source>
        <dbReference type="ARBA" id="ARBA00023136"/>
    </source>
</evidence>
<dbReference type="Proteomes" id="UP000694411">
    <property type="component" value="Chromosome 1"/>
</dbReference>
<keyword evidence="4" id="KW-0472">Membrane</keyword>
<reference evidence="6" key="2">
    <citation type="submission" date="2025-08" db="UniProtKB">
        <authorList>
            <consortium name="Ensembl"/>
        </authorList>
    </citation>
    <scope>IDENTIFICATION</scope>
</reference>
<organism evidence="6 7">
    <name type="scientific">Theropithecus gelada</name>
    <name type="common">Gelada baboon</name>
    <dbReference type="NCBI Taxonomy" id="9565"/>
    <lineage>
        <taxon>Eukaryota</taxon>
        <taxon>Metazoa</taxon>
        <taxon>Chordata</taxon>
        <taxon>Craniata</taxon>
        <taxon>Vertebrata</taxon>
        <taxon>Euteleostomi</taxon>
        <taxon>Mammalia</taxon>
        <taxon>Eutheria</taxon>
        <taxon>Euarchontoglires</taxon>
        <taxon>Primates</taxon>
        <taxon>Haplorrhini</taxon>
        <taxon>Catarrhini</taxon>
        <taxon>Cercopithecidae</taxon>
        <taxon>Cercopithecinae</taxon>
        <taxon>Theropithecus</taxon>
    </lineage>
</organism>
<dbReference type="PANTHER" id="PTHR23112">
    <property type="entry name" value="G PROTEIN-COUPLED RECEPTOR 157-RELATED"/>
    <property type="match status" value="1"/>
</dbReference>
<gene>
    <name evidence="6" type="primary">GPR157</name>
</gene>
<evidence type="ECO:0000313" key="6">
    <source>
        <dbReference type="Ensembl" id="ENSTGEP00000021870.1"/>
    </source>
</evidence>
<evidence type="ECO:0000313" key="7">
    <source>
        <dbReference type="Proteomes" id="UP000694411"/>
    </source>
</evidence>
<reference evidence="6" key="3">
    <citation type="submission" date="2025-09" db="UniProtKB">
        <authorList>
            <consortium name="Ensembl"/>
        </authorList>
    </citation>
    <scope>IDENTIFICATION</scope>
</reference>
<dbReference type="PANTHER" id="PTHR23112:SF47">
    <property type="entry name" value="G-PROTEIN COUPLED RECEPTOR 157"/>
    <property type="match status" value="1"/>
</dbReference>
<reference evidence="6" key="1">
    <citation type="submission" date="2018-05" db="EMBL/GenBank/DDBJ databases">
        <title>Whole genome of Theropithecus gelada.</title>
        <authorList>
            <person name="Chiou K.L."/>
            <person name="Snyder-Mackler N."/>
        </authorList>
    </citation>
    <scope>NUCLEOTIDE SEQUENCE [LARGE SCALE GENOMIC DNA]</scope>
</reference>
<comment type="subcellular location">
    <subcellularLocation>
        <location evidence="1">Membrane</location>
        <topology evidence="1">Multi-pass membrane protein</topology>
    </subcellularLocation>
</comment>
<evidence type="ECO:0000256" key="3">
    <source>
        <dbReference type="ARBA" id="ARBA00022989"/>
    </source>
</evidence>
<evidence type="ECO:0000256" key="5">
    <source>
        <dbReference type="SAM" id="MobiDB-lite"/>
    </source>
</evidence>
<feature type="region of interest" description="Disordered" evidence="5">
    <location>
        <begin position="1"/>
        <end position="62"/>
    </location>
</feature>
<name>A0A8D2K3Y9_THEGE</name>
<keyword evidence="7" id="KW-1185">Reference proteome</keyword>
<proteinExistence type="predicted"/>